<dbReference type="InterPro" id="IPR016159">
    <property type="entry name" value="Cullin_repeat-like_dom_sf"/>
</dbReference>
<dbReference type="Gene3D" id="1.20.1310.10">
    <property type="entry name" value="Cullin Repeats"/>
    <property type="match status" value="1"/>
</dbReference>
<gene>
    <name evidence="4" type="ORF">HPB51_023238</name>
</gene>
<name>A0A9J6EDP3_RHIMP</name>
<evidence type="ECO:0000313" key="5">
    <source>
        <dbReference type="Proteomes" id="UP000821866"/>
    </source>
</evidence>
<feature type="region of interest" description="Disordered" evidence="2">
    <location>
        <begin position="1"/>
        <end position="21"/>
    </location>
</feature>
<dbReference type="Proteomes" id="UP000821866">
    <property type="component" value="Chromosome 3"/>
</dbReference>
<dbReference type="InterPro" id="IPR045093">
    <property type="entry name" value="Cullin"/>
</dbReference>
<keyword evidence="5" id="KW-1185">Reference proteome</keyword>
<dbReference type="InterPro" id="IPR001373">
    <property type="entry name" value="Cullin_N"/>
</dbReference>
<dbReference type="Pfam" id="PF00888">
    <property type="entry name" value="Cullin"/>
    <property type="match status" value="1"/>
</dbReference>
<feature type="compositionally biased region" description="Basic and acidic residues" evidence="2">
    <location>
        <begin position="10"/>
        <end position="21"/>
    </location>
</feature>
<dbReference type="GO" id="GO:0031625">
    <property type="term" value="F:ubiquitin protein ligase binding"/>
    <property type="evidence" value="ECO:0007669"/>
    <property type="project" value="InterPro"/>
</dbReference>
<dbReference type="EMBL" id="JABSTU010000005">
    <property type="protein sequence ID" value="KAH8032128.1"/>
    <property type="molecule type" value="Genomic_DNA"/>
</dbReference>
<dbReference type="AlphaFoldDB" id="A0A9J6EDP3"/>
<evidence type="ECO:0000313" key="4">
    <source>
        <dbReference type="EMBL" id="KAH8032128.1"/>
    </source>
</evidence>
<evidence type="ECO:0000256" key="1">
    <source>
        <dbReference type="ARBA" id="ARBA00006019"/>
    </source>
</evidence>
<accession>A0A9J6EDP3</accession>
<dbReference type="PANTHER" id="PTHR11932">
    <property type="entry name" value="CULLIN"/>
    <property type="match status" value="1"/>
</dbReference>
<comment type="caution">
    <text evidence="4">The sequence shown here is derived from an EMBL/GenBank/DDBJ whole genome shotgun (WGS) entry which is preliminary data.</text>
</comment>
<dbReference type="GO" id="GO:0006511">
    <property type="term" value="P:ubiquitin-dependent protein catabolic process"/>
    <property type="evidence" value="ECO:0007669"/>
    <property type="project" value="InterPro"/>
</dbReference>
<organism evidence="4 5">
    <name type="scientific">Rhipicephalus microplus</name>
    <name type="common">Cattle tick</name>
    <name type="synonym">Boophilus microplus</name>
    <dbReference type="NCBI Taxonomy" id="6941"/>
    <lineage>
        <taxon>Eukaryota</taxon>
        <taxon>Metazoa</taxon>
        <taxon>Ecdysozoa</taxon>
        <taxon>Arthropoda</taxon>
        <taxon>Chelicerata</taxon>
        <taxon>Arachnida</taxon>
        <taxon>Acari</taxon>
        <taxon>Parasitiformes</taxon>
        <taxon>Ixodida</taxon>
        <taxon>Ixodoidea</taxon>
        <taxon>Ixodidae</taxon>
        <taxon>Rhipicephalinae</taxon>
        <taxon>Rhipicephalus</taxon>
        <taxon>Boophilus</taxon>
    </lineage>
</organism>
<reference evidence="4" key="2">
    <citation type="submission" date="2021-09" db="EMBL/GenBank/DDBJ databases">
        <authorList>
            <person name="Jia N."/>
            <person name="Wang J."/>
            <person name="Shi W."/>
            <person name="Du L."/>
            <person name="Sun Y."/>
            <person name="Zhan W."/>
            <person name="Jiang J."/>
            <person name="Wang Q."/>
            <person name="Zhang B."/>
            <person name="Ji P."/>
            <person name="Sakyi L.B."/>
            <person name="Cui X."/>
            <person name="Yuan T."/>
            <person name="Jiang B."/>
            <person name="Yang W."/>
            <person name="Lam T.T.-Y."/>
            <person name="Chang Q."/>
            <person name="Ding S."/>
            <person name="Wang X."/>
            <person name="Zhu J."/>
            <person name="Ruan X."/>
            <person name="Zhao L."/>
            <person name="Wei J."/>
            <person name="Que T."/>
            <person name="Du C."/>
            <person name="Cheng J."/>
            <person name="Dai P."/>
            <person name="Han X."/>
            <person name="Huang E."/>
            <person name="Gao Y."/>
            <person name="Liu J."/>
            <person name="Shao H."/>
            <person name="Ye R."/>
            <person name="Li L."/>
            <person name="Wei W."/>
            <person name="Wang X."/>
            <person name="Wang C."/>
            <person name="Huo Q."/>
            <person name="Li W."/>
            <person name="Guo W."/>
            <person name="Chen H."/>
            <person name="Chen S."/>
            <person name="Zhou L."/>
            <person name="Zhou L."/>
            <person name="Ni X."/>
            <person name="Tian J."/>
            <person name="Zhou Y."/>
            <person name="Sheng Y."/>
            <person name="Liu T."/>
            <person name="Pan Y."/>
            <person name="Xia L."/>
            <person name="Li J."/>
            <person name="Zhao F."/>
            <person name="Cao W."/>
        </authorList>
    </citation>
    <scope>NUCLEOTIDE SEQUENCE</scope>
    <source>
        <strain evidence="4">Rmic-2018</strain>
        <tissue evidence="4">Larvae</tissue>
    </source>
</reference>
<comment type="similarity">
    <text evidence="1">Belongs to the cullin family.</text>
</comment>
<dbReference type="SUPFAM" id="SSF74788">
    <property type="entry name" value="Cullin repeat-like"/>
    <property type="match status" value="1"/>
</dbReference>
<proteinExistence type="inferred from homology"/>
<sequence length="155" mass="17821">MAPLSAKKNAKVERIKMSSHQTDNRSTEDLWLALEKAFHEIQETRSFSQGFNELYRCAYTMVRRNTGERLYNGLRDAIAKFLAKNVRPVVLAKTGEDFLQELNQAWKDHQQSMAMICDIVMYLDIAYASLNNVDSVDKMGVVRVYGRGGVLRRRT</sequence>
<dbReference type="VEuPathDB" id="VectorBase:LOC119169299"/>
<reference evidence="4" key="1">
    <citation type="journal article" date="2020" name="Cell">
        <title>Large-Scale Comparative Analyses of Tick Genomes Elucidate Their Genetic Diversity and Vector Capacities.</title>
        <authorList>
            <consortium name="Tick Genome and Microbiome Consortium (TIGMIC)"/>
            <person name="Jia N."/>
            <person name="Wang J."/>
            <person name="Shi W."/>
            <person name="Du L."/>
            <person name="Sun Y."/>
            <person name="Zhan W."/>
            <person name="Jiang J.F."/>
            <person name="Wang Q."/>
            <person name="Zhang B."/>
            <person name="Ji P."/>
            <person name="Bell-Sakyi L."/>
            <person name="Cui X.M."/>
            <person name="Yuan T.T."/>
            <person name="Jiang B.G."/>
            <person name="Yang W.F."/>
            <person name="Lam T.T."/>
            <person name="Chang Q.C."/>
            <person name="Ding S.J."/>
            <person name="Wang X.J."/>
            <person name="Zhu J.G."/>
            <person name="Ruan X.D."/>
            <person name="Zhao L."/>
            <person name="Wei J.T."/>
            <person name="Ye R.Z."/>
            <person name="Que T.C."/>
            <person name="Du C.H."/>
            <person name="Zhou Y.H."/>
            <person name="Cheng J.X."/>
            <person name="Dai P.F."/>
            <person name="Guo W.B."/>
            <person name="Han X.H."/>
            <person name="Huang E.J."/>
            <person name="Li L.F."/>
            <person name="Wei W."/>
            <person name="Gao Y.C."/>
            <person name="Liu J.Z."/>
            <person name="Shao H.Z."/>
            <person name="Wang X."/>
            <person name="Wang C.C."/>
            <person name="Yang T.C."/>
            <person name="Huo Q.B."/>
            <person name="Li W."/>
            <person name="Chen H.Y."/>
            <person name="Chen S.E."/>
            <person name="Zhou L.G."/>
            <person name="Ni X.B."/>
            <person name="Tian J.H."/>
            <person name="Sheng Y."/>
            <person name="Liu T."/>
            <person name="Pan Y.S."/>
            <person name="Xia L.Y."/>
            <person name="Li J."/>
            <person name="Zhao F."/>
            <person name="Cao W.C."/>
        </authorList>
    </citation>
    <scope>NUCLEOTIDE SEQUENCE</scope>
    <source>
        <strain evidence="4">Rmic-2018</strain>
    </source>
</reference>
<feature type="domain" description="Cullin N-terminal" evidence="3">
    <location>
        <begin position="31"/>
        <end position="141"/>
    </location>
</feature>
<protein>
    <recommendedName>
        <fullName evidence="3">Cullin N-terminal domain-containing protein</fullName>
    </recommendedName>
</protein>
<evidence type="ECO:0000256" key="2">
    <source>
        <dbReference type="SAM" id="MobiDB-lite"/>
    </source>
</evidence>
<evidence type="ECO:0000259" key="3">
    <source>
        <dbReference type="Pfam" id="PF00888"/>
    </source>
</evidence>